<dbReference type="AlphaFoldDB" id="A0A316ZED6"/>
<dbReference type="PROSITE" id="PS51675">
    <property type="entry name" value="SAM_MT_TRM10"/>
    <property type="match status" value="1"/>
</dbReference>
<keyword evidence="11" id="KW-1185">Reference proteome</keyword>
<dbReference type="EC" id="2.1.1.221" evidence="1"/>
<evidence type="ECO:0000256" key="6">
    <source>
        <dbReference type="ARBA" id="ARBA00031792"/>
    </source>
</evidence>
<evidence type="ECO:0000256" key="4">
    <source>
        <dbReference type="ARBA" id="ARBA00022679"/>
    </source>
</evidence>
<dbReference type="Proteomes" id="UP000245946">
    <property type="component" value="Unassembled WGS sequence"/>
</dbReference>
<dbReference type="GO" id="GO:0052905">
    <property type="term" value="F:tRNA (guanosine(9)-N1)-methyltransferase activity"/>
    <property type="evidence" value="ECO:0007669"/>
    <property type="project" value="UniProtKB-EC"/>
</dbReference>
<evidence type="ECO:0000259" key="9">
    <source>
        <dbReference type="PROSITE" id="PS51675"/>
    </source>
</evidence>
<dbReference type="InterPro" id="IPR007356">
    <property type="entry name" value="tRNA_m1G_MeTrfase_euk"/>
</dbReference>
<sequence length="106" mass="11847">PPRFAPNDVVYLTPDTDETLDELEEGKLYVIGGIVDRNRHKHLCLERAKALGVRVARLPIDAAHLGERALAPRAVLTVNQVFDILLGWIETREWGAALDRGLPSRK</sequence>
<feature type="non-terminal residue" evidence="10">
    <location>
        <position position="1"/>
    </location>
</feature>
<keyword evidence="5" id="KW-0949">S-adenosyl-L-methionine</keyword>
<dbReference type="CDD" id="cd18089">
    <property type="entry name" value="SPOUT_Trm10-like"/>
    <property type="match status" value="1"/>
</dbReference>
<dbReference type="GO" id="GO:0002939">
    <property type="term" value="P:tRNA N1-guanine methylation"/>
    <property type="evidence" value="ECO:0007669"/>
    <property type="project" value="TreeGrafter"/>
</dbReference>
<feature type="non-terminal residue" evidence="10">
    <location>
        <position position="106"/>
    </location>
</feature>
<evidence type="ECO:0000256" key="8">
    <source>
        <dbReference type="ARBA" id="ARBA00048434"/>
    </source>
</evidence>
<dbReference type="STRING" id="58919.A0A316ZED6"/>
<dbReference type="InterPro" id="IPR028564">
    <property type="entry name" value="MT_TRM10-typ"/>
</dbReference>
<dbReference type="OrthoDB" id="278300at2759"/>
<keyword evidence="4 10" id="KW-0808">Transferase</keyword>
<protein>
    <recommendedName>
        <fullName evidence="2">tRNA (guanine(9)-N1)-methyltransferase</fullName>
        <ecNumber evidence="1">2.1.1.221</ecNumber>
    </recommendedName>
    <alternativeName>
        <fullName evidence="7">tRNA methyltransferase 10</fullName>
    </alternativeName>
    <alternativeName>
        <fullName evidence="6">tRNA(m1G9)-methyltransferase</fullName>
    </alternativeName>
</protein>
<evidence type="ECO:0000313" key="11">
    <source>
        <dbReference type="Proteomes" id="UP000245946"/>
    </source>
</evidence>
<accession>A0A316ZED6</accession>
<evidence type="ECO:0000256" key="2">
    <source>
        <dbReference type="ARBA" id="ARBA00020451"/>
    </source>
</evidence>
<dbReference type="EMBL" id="KZ819286">
    <property type="protein sequence ID" value="PWO00128.1"/>
    <property type="molecule type" value="Genomic_DNA"/>
</dbReference>
<dbReference type="RefSeq" id="XP_025600406.1">
    <property type="nucleotide sequence ID" value="XM_025739957.1"/>
</dbReference>
<dbReference type="GO" id="GO:0005634">
    <property type="term" value="C:nucleus"/>
    <property type="evidence" value="ECO:0007669"/>
    <property type="project" value="TreeGrafter"/>
</dbReference>
<evidence type="ECO:0000256" key="5">
    <source>
        <dbReference type="ARBA" id="ARBA00022691"/>
    </source>
</evidence>
<evidence type="ECO:0000256" key="7">
    <source>
        <dbReference type="ARBA" id="ARBA00032166"/>
    </source>
</evidence>
<organism evidence="10 11">
    <name type="scientific">Tilletiopsis washingtonensis</name>
    <dbReference type="NCBI Taxonomy" id="58919"/>
    <lineage>
        <taxon>Eukaryota</taxon>
        <taxon>Fungi</taxon>
        <taxon>Dikarya</taxon>
        <taxon>Basidiomycota</taxon>
        <taxon>Ustilaginomycotina</taxon>
        <taxon>Exobasidiomycetes</taxon>
        <taxon>Entylomatales</taxon>
        <taxon>Entylomatales incertae sedis</taxon>
        <taxon>Tilletiopsis</taxon>
    </lineage>
</organism>
<dbReference type="InterPro" id="IPR038459">
    <property type="entry name" value="MT_TRM10-typ_sf"/>
</dbReference>
<feature type="domain" description="SAM-dependent MTase TRM10-type" evidence="9">
    <location>
        <begin position="1"/>
        <end position="106"/>
    </location>
</feature>
<keyword evidence="3 10" id="KW-0489">Methyltransferase</keyword>
<dbReference type="Gene3D" id="3.40.1280.30">
    <property type="match status" value="1"/>
</dbReference>
<dbReference type="PANTHER" id="PTHR13563">
    <property type="entry name" value="TRNA (GUANINE-9-) METHYLTRANSFERASE"/>
    <property type="match status" value="1"/>
</dbReference>
<evidence type="ECO:0000256" key="3">
    <source>
        <dbReference type="ARBA" id="ARBA00022603"/>
    </source>
</evidence>
<evidence type="ECO:0000256" key="1">
    <source>
        <dbReference type="ARBA" id="ARBA00012797"/>
    </source>
</evidence>
<comment type="catalytic activity">
    <reaction evidence="8">
        <text>guanosine(9) in tRNA + S-adenosyl-L-methionine = N(1)-methylguanosine(9) in tRNA + S-adenosyl-L-homocysteine + H(+)</text>
        <dbReference type="Rhea" id="RHEA:43156"/>
        <dbReference type="Rhea" id="RHEA-COMP:10367"/>
        <dbReference type="Rhea" id="RHEA-COMP:10368"/>
        <dbReference type="ChEBI" id="CHEBI:15378"/>
        <dbReference type="ChEBI" id="CHEBI:57856"/>
        <dbReference type="ChEBI" id="CHEBI:59789"/>
        <dbReference type="ChEBI" id="CHEBI:73542"/>
        <dbReference type="ChEBI" id="CHEBI:74269"/>
        <dbReference type="EC" id="2.1.1.221"/>
    </reaction>
</comment>
<proteinExistence type="predicted"/>
<name>A0A316ZED6_9BASI</name>
<dbReference type="GeneID" id="37267503"/>
<evidence type="ECO:0000313" key="10">
    <source>
        <dbReference type="EMBL" id="PWO00128.1"/>
    </source>
</evidence>
<gene>
    <name evidence="10" type="ORF">FA09DRAFT_290254</name>
</gene>
<reference evidence="10 11" key="1">
    <citation type="journal article" date="2018" name="Mol. Biol. Evol.">
        <title>Broad Genomic Sampling Reveals a Smut Pathogenic Ancestry of the Fungal Clade Ustilaginomycotina.</title>
        <authorList>
            <person name="Kijpornyongpan T."/>
            <person name="Mondo S.J."/>
            <person name="Barry K."/>
            <person name="Sandor L."/>
            <person name="Lee J."/>
            <person name="Lipzen A."/>
            <person name="Pangilinan J."/>
            <person name="LaButti K."/>
            <person name="Hainaut M."/>
            <person name="Henrissat B."/>
            <person name="Grigoriev I.V."/>
            <person name="Spatafora J.W."/>
            <person name="Aime M.C."/>
        </authorList>
    </citation>
    <scope>NUCLEOTIDE SEQUENCE [LARGE SCALE GENOMIC DNA]</scope>
    <source>
        <strain evidence="10 11">MCA 4186</strain>
    </source>
</reference>
<dbReference type="PANTHER" id="PTHR13563:SF13">
    <property type="entry name" value="TRNA METHYLTRANSFERASE 10 HOMOLOG A"/>
    <property type="match status" value="1"/>
</dbReference>
<dbReference type="GO" id="GO:0000049">
    <property type="term" value="F:tRNA binding"/>
    <property type="evidence" value="ECO:0007669"/>
    <property type="project" value="TreeGrafter"/>
</dbReference>